<dbReference type="InterPro" id="IPR038469">
    <property type="entry name" value="tRNAHis_GuaTrfase_Thg1_sf"/>
</dbReference>
<gene>
    <name evidence="2" type="ORF">CTI12_AA249030</name>
</gene>
<reference evidence="2 3" key="1">
    <citation type="journal article" date="2018" name="Mol. Plant">
        <title>The genome of Artemisia annua provides insight into the evolution of Asteraceae family and artemisinin biosynthesis.</title>
        <authorList>
            <person name="Shen Q."/>
            <person name="Zhang L."/>
            <person name="Liao Z."/>
            <person name="Wang S."/>
            <person name="Yan T."/>
            <person name="Shi P."/>
            <person name="Liu M."/>
            <person name="Fu X."/>
            <person name="Pan Q."/>
            <person name="Wang Y."/>
            <person name="Lv Z."/>
            <person name="Lu X."/>
            <person name="Zhang F."/>
            <person name="Jiang W."/>
            <person name="Ma Y."/>
            <person name="Chen M."/>
            <person name="Hao X."/>
            <person name="Li L."/>
            <person name="Tang Y."/>
            <person name="Lv G."/>
            <person name="Zhou Y."/>
            <person name="Sun X."/>
            <person name="Brodelius P.E."/>
            <person name="Rose J.K.C."/>
            <person name="Tang K."/>
        </authorList>
    </citation>
    <scope>NUCLEOTIDE SEQUENCE [LARGE SCALE GENOMIC DNA]</scope>
    <source>
        <strain evidence="3">cv. Huhao1</strain>
        <tissue evidence="2">Leaf</tissue>
    </source>
</reference>
<dbReference type="EMBL" id="PKPP01002529">
    <property type="protein sequence ID" value="PWA74677.1"/>
    <property type="molecule type" value="Genomic_DNA"/>
</dbReference>
<protein>
    <submittedName>
        <fullName evidence="2">tRNAHis guanylyltransferase Thg1</fullName>
    </submittedName>
</protein>
<dbReference type="InterPro" id="IPR007537">
    <property type="entry name" value="tRNAHis_GuaTrfase_Thg1"/>
</dbReference>
<dbReference type="OrthoDB" id="62560at2759"/>
<keyword evidence="2" id="KW-0808">Transferase</keyword>
<dbReference type="GO" id="GO:0000287">
    <property type="term" value="F:magnesium ion binding"/>
    <property type="evidence" value="ECO:0007669"/>
    <property type="project" value="InterPro"/>
</dbReference>
<evidence type="ECO:0000313" key="3">
    <source>
        <dbReference type="Proteomes" id="UP000245207"/>
    </source>
</evidence>
<accession>A0A2U1NMD8</accession>
<comment type="caution">
    <text evidence="2">The sequence shown here is derived from an EMBL/GenBank/DDBJ whole genome shotgun (WGS) entry which is preliminary data.</text>
</comment>
<organism evidence="2 3">
    <name type="scientific">Artemisia annua</name>
    <name type="common">Sweet wormwood</name>
    <dbReference type="NCBI Taxonomy" id="35608"/>
    <lineage>
        <taxon>Eukaryota</taxon>
        <taxon>Viridiplantae</taxon>
        <taxon>Streptophyta</taxon>
        <taxon>Embryophyta</taxon>
        <taxon>Tracheophyta</taxon>
        <taxon>Spermatophyta</taxon>
        <taxon>Magnoliopsida</taxon>
        <taxon>eudicotyledons</taxon>
        <taxon>Gunneridae</taxon>
        <taxon>Pentapetalae</taxon>
        <taxon>asterids</taxon>
        <taxon>campanulids</taxon>
        <taxon>Asterales</taxon>
        <taxon>Asteraceae</taxon>
        <taxon>Asteroideae</taxon>
        <taxon>Anthemideae</taxon>
        <taxon>Artemisiinae</taxon>
        <taxon>Artemisia</taxon>
    </lineage>
</organism>
<proteinExistence type="predicted"/>
<dbReference type="PANTHER" id="PTHR12729">
    <property type="entry name" value="TRNA(HIS) GUANYLYLTRANSFERASE-RELATED"/>
    <property type="match status" value="1"/>
</dbReference>
<keyword evidence="2" id="KW-0548">Nucleotidyltransferase</keyword>
<dbReference type="PANTHER" id="PTHR12729:SF6">
    <property type="entry name" value="TRNA(HIS) GUANYLYLTRANSFERASE-RELATED"/>
    <property type="match status" value="1"/>
</dbReference>
<dbReference type="GO" id="GO:0006400">
    <property type="term" value="P:tRNA modification"/>
    <property type="evidence" value="ECO:0007669"/>
    <property type="project" value="InterPro"/>
</dbReference>
<evidence type="ECO:0000313" key="2">
    <source>
        <dbReference type="EMBL" id="PWA74677.1"/>
    </source>
</evidence>
<feature type="domain" description="Thg1 C-terminal" evidence="1">
    <location>
        <begin position="102"/>
        <end position="170"/>
    </location>
</feature>
<dbReference type="InterPro" id="IPR025845">
    <property type="entry name" value="Thg1_C_dom"/>
</dbReference>
<dbReference type="AlphaFoldDB" id="A0A2U1NMD8"/>
<dbReference type="Pfam" id="PF14413">
    <property type="entry name" value="Thg1C"/>
    <property type="match status" value="1"/>
</dbReference>
<dbReference type="GO" id="GO:0008193">
    <property type="term" value="F:tRNA guanylyltransferase activity"/>
    <property type="evidence" value="ECO:0007669"/>
    <property type="project" value="InterPro"/>
</dbReference>
<sequence length="184" mass="21043">MLPNNMQNHSSEGFGVKKRLLFDASIQKHRVASSETVVASNGWNAFMIQGYVWLCVTMYMDILLAVQMDFAGKYGTEFVVAATELMPECGVNRQVMEYSETNTCFWKLVESGKQEEAHVILEESKKGKRKQAKTEILFNQFGINYKNLPDIFRQGSCILRTEIEDKRKNASSIGIKDLNKWRAE</sequence>
<evidence type="ECO:0000259" key="1">
    <source>
        <dbReference type="Pfam" id="PF14413"/>
    </source>
</evidence>
<dbReference type="STRING" id="35608.A0A2U1NMD8"/>
<dbReference type="Proteomes" id="UP000245207">
    <property type="component" value="Unassembled WGS sequence"/>
</dbReference>
<name>A0A2U1NMD8_ARTAN</name>
<dbReference type="Gene3D" id="3.30.70.3000">
    <property type="match status" value="1"/>
</dbReference>
<keyword evidence="3" id="KW-1185">Reference proteome</keyword>